<dbReference type="GO" id="GO:0000981">
    <property type="term" value="F:DNA-binding transcription factor activity, RNA polymerase II-specific"/>
    <property type="evidence" value="ECO:0007669"/>
    <property type="project" value="InterPro"/>
</dbReference>
<evidence type="ECO:0000256" key="3">
    <source>
        <dbReference type="ARBA" id="ARBA00023015"/>
    </source>
</evidence>
<evidence type="ECO:0000313" key="15">
    <source>
        <dbReference type="Proteomes" id="UP000007305"/>
    </source>
</evidence>
<proteinExistence type="evidence at protein level"/>
<dbReference type="PROSITE" id="PS50071">
    <property type="entry name" value="HOMEOBOX_2"/>
    <property type="match status" value="1"/>
</dbReference>
<dbReference type="CDD" id="cd00086">
    <property type="entry name" value="homeodomain"/>
    <property type="match status" value="1"/>
</dbReference>
<evidence type="ECO:0000256" key="8">
    <source>
        <dbReference type="ARBA" id="ARBA00023242"/>
    </source>
</evidence>
<evidence type="ECO:0000256" key="5">
    <source>
        <dbReference type="ARBA" id="ARBA00023125"/>
    </source>
</evidence>
<organism evidence="14 15">
    <name type="scientific">Zea mays</name>
    <name type="common">Maize</name>
    <dbReference type="NCBI Taxonomy" id="4577"/>
    <lineage>
        <taxon>Eukaryota</taxon>
        <taxon>Viridiplantae</taxon>
        <taxon>Streptophyta</taxon>
        <taxon>Embryophyta</taxon>
        <taxon>Tracheophyta</taxon>
        <taxon>Spermatophyta</taxon>
        <taxon>Magnoliopsida</taxon>
        <taxon>Liliopsida</taxon>
        <taxon>Poales</taxon>
        <taxon>Poaceae</taxon>
        <taxon>PACMAD clade</taxon>
        <taxon>Panicoideae</taxon>
        <taxon>Andropogonodae</taxon>
        <taxon>Andropogoneae</taxon>
        <taxon>Tripsacinae</taxon>
        <taxon>Zea</taxon>
    </lineage>
</organism>
<keyword evidence="6 9" id="KW-0371">Homeobox</keyword>
<dbReference type="InterPro" id="IPR017970">
    <property type="entry name" value="Homeobox_CS"/>
</dbReference>
<dbReference type="EnsemblPlants" id="Zm00001eb193330_T002">
    <property type="protein sequence ID" value="Zm00001eb193330_P002"/>
    <property type="gene ID" value="Zm00001eb193330"/>
</dbReference>
<evidence type="ECO:0000256" key="11">
    <source>
        <dbReference type="SAM" id="MobiDB-lite"/>
    </source>
</evidence>
<dbReference type="Gene3D" id="1.10.10.60">
    <property type="entry name" value="Homeodomain-like"/>
    <property type="match status" value="1"/>
</dbReference>
<dbReference type="CDD" id="cd08875">
    <property type="entry name" value="START_ArGLABRA2_like"/>
    <property type="match status" value="1"/>
</dbReference>
<reference evidence="15" key="1">
    <citation type="journal article" date="2009" name="Science">
        <title>The B73 maize genome: complexity, diversity, and dynamics.</title>
        <authorList>
            <person name="Schnable P.S."/>
            <person name="Ware D."/>
            <person name="Fulton R.S."/>
            <person name="Stein J.C."/>
            <person name="Wei F."/>
            <person name="Pasternak S."/>
            <person name="Liang C."/>
            <person name="Zhang J."/>
            <person name="Fulton L."/>
            <person name="Graves T.A."/>
            <person name="Minx P."/>
            <person name="Reily A.D."/>
            <person name="Courtney L."/>
            <person name="Kruchowski S.S."/>
            <person name="Tomlinson C."/>
            <person name="Strong C."/>
            <person name="Delehaunty K."/>
            <person name="Fronick C."/>
            <person name="Courtney B."/>
            <person name="Rock S.M."/>
            <person name="Belter E."/>
            <person name="Du F."/>
            <person name="Kim K."/>
            <person name="Abbott R.M."/>
            <person name="Cotton M."/>
            <person name="Levy A."/>
            <person name="Marchetto P."/>
            <person name="Ochoa K."/>
            <person name="Jackson S.M."/>
            <person name="Gillam B."/>
            <person name="Chen W."/>
            <person name="Yan L."/>
            <person name="Higginbotham J."/>
            <person name="Cardenas M."/>
            <person name="Waligorski J."/>
            <person name="Applebaum E."/>
            <person name="Phelps L."/>
            <person name="Falcone J."/>
            <person name="Kanchi K."/>
            <person name="Thane T."/>
            <person name="Scimone A."/>
            <person name="Thane N."/>
            <person name="Henke J."/>
            <person name="Wang T."/>
            <person name="Ruppert J."/>
            <person name="Shah N."/>
            <person name="Rotter K."/>
            <person name="Hodges J."/>
            <person name="Ingenthron E."/>
            <person name="Cordes M."/>
            <person name="Kohlberg S."/>
            <person name="Sgro J."/>
            <person name="Delgado B."/>
            <person name="Mead K."/>
            <person name="Chinwalla A."/>
            <person name="Leonard S."/>
            <person name="Crouse K."/>
            <person name="Collura K."/>
            <person name="Kudrna D."/>
            <person name="Currie J."/>
            <person name="He R."/>
            <person name="Angelova A."/>
            <person name="Rajasekar S."/>
            <person name="Mueller T."/>
            <person name="Lomeli R."/>
            <person name="Scara G."/>
            <person name="Ko A."/>
            <person name="Delaney K."/>
            <person name="Wissotski M."/>
            <person name="Lopez G."/>
            <person name="Campos D."/>
            <person name="Braidotti M."/>
            <person name="Ashley E."/>
            <person name="Golser W."/>
            <person name="Kim H."/>
            <person name="Lee S."/>
            <person name="Lin J."/>
            <person name="Dujmic Z."/>
            <person name="Kim W."/>
            <person name="Talag J."/>
            <person name="Zuccolo A."/>
            <person name="Fan C."/>
            <person name="Sebastian A."/>
            <person name="Kramer M."/>
            <person name="Spiegel L."/>
            <person name="Nascimento L."/>
            <person name="Zutavern T."/>
            <person name="Miller B."/>
            <person name="Ambroise C."/>
            <person name="Muller S."/>
            <person name="Spooner W."/>
            <person name="Narechania A."/>
            <person name="Ren L."/>
            <person name="Wei S."/>
            <person name="Kumari S."/>
            <person name="Faga B."/>
            <person name="Levy M.J."/>
            <person name="McMahan L."/>
            <person name="Van Buren P."/>
            <person name="Vaughn M.W."/>
            <person name="Ying K."/>
            <person name="Yeh C.-T."/>
            <person name="Emrich S.J."/>
            <person name="Jia Y."/>
            <person name="Kalyanaraman A."/>
            <person name="Hsia A.-P."/>
            <person name="Barbazuk W.B."/>
            <person name="Baucom R.S."/>
            <person name="Brutnell T.P."/>
            <person name="Carpita N.C."/>
            <person name="Chaparro C."/>
            <person name="Chia J.-M."/>
            <person name="Deragon J.-M."/>
            <person name="Estill J.C."/>
            <person name="Fu Y."/>
            <person name="Jeddeloh J.A."/>
            <person name="Han Y."/>
            <person name="Lee H."/>
            <person name="Li P."/>
            <person name="Lisch D.R."/>
            <person name="Liu S."/>
            <person name="Liu Z."/>
            <person name="Nagel D.H."/>
            <person name="McCann M.C."/>
            <person name="SanMiguel P."/>
            <person name="Myers A.M."/>
            <person name="Nettleton D."/>
            <person name="Nguyen J."/>
            <person name="Penning B.W."/>
            <person name="Ponnala L."/>
            <person name="Schneider K.L."/>
            <person name="Schwartz D.C."/>
            <person name="Sharma A."/>
            <person name="Soderlund C."/>
            <person name="Springer N.M."/>
            <person name="Sun Q."/>
            <person name="Wang H."/>
            <person name="Waterman M."/>
            <person name="Westerman R."/>
            <person name="Wolfgruber T.K."/>
            <person name="Yang L."/>
            <person name="Yu Y."/>
            <person name="Zhang L."/>
            <person name="Zhou S."/>
            <person name="Zhu Q."/>
            <person name="Bennetzen J.L."/>
            <person name="Dawe R.K."/>
            <person name="Jiang J."/>
            <person name="Jiang N."/>
            <person name="Presting G.G."/>
            <person name="Wessler S.R."/>
            <person name="Aluru S."/>
            <person name="Martienssen R.A."/>
            <person name="Clifton S.W."/>
            <person name="McCombie W.R."/>
            <person name="Wing R.A."/>
            <person name="Wilson R.K."/>
        </authorList>
    </citation>
    <scope>NUCLEOTIDE SEQUENCE [LARGE SCALE GENOMIC DNA]</scope>
    <source>
        <strain evidence="15">cv. B73</strain>
    </source>
</reference>
<evidence type="ECO:0000256" key="10">
    <source>
        <dbReference type="RuleBase" id="RU000682"/>
    </source>
</evidence>
<reference evidence="14" key="3">
    <citation type="submission" date="2021-05" db="UniProtKB">
        <authorList>
            <consortium name="EnsemblPlants"/>
        </authorList>
    </citation>
    <scope>IDENTIFICATION</scope>
    <source>
        <strain evidence="14">cv. B73</strain>
    </source>
</reference>
<evidence type="ECO:0000256" key="4">
    <source>
        <dbReference type="ARBA" id="ARBA00023054"/>
    </source>
</evidence>
<evidence type="ECO:0000256" key="9">
    <source>
        <dbReference type="PROSITE-ProRule" id="PRU00108"/>
    </source>
</evidence>
<gene>
    <name evidence="14" type="primary">LOC100275344</name>
</gene>
<dbReference type="PANTHER" id="PTHR45654">
    <property type="entry name" value="HOMEOBOX-LEUCINE ZIPPER PROTEIN MERISTEM L1"/>
    <property type="match status" value="1"/>
</dbReference>
<dbReference type="SUPFAM" id="SSF55961">
    <property type="entry name" value="Bet v1-like"/>
    <property type="match status" value="2"/>
</dbReference>
<keyword evidence="5 9" id="KW-0238">DNA-binding</keyword>
<reference evidence="14" key="2">
    <citation type="submission" date="2019-07" db="EMBL/GenBank/DDBJ databases">
        <authorList>
            <person name="Seetharam A."/>
            <person name="Woodhouse M."/>
            <person name="Cannon E."/>
        </authorList>
    </citation>
    <scope>NUCLEOTIDE SEQUENCE [LARGE SCALE GENOMIC DNA]</scope>
    <source>
        <strain evidence="14">cv. B73</strain>
    </source>
</reference>
<evidence type="ECO:0000256" key="7">
    <source>
        <dbReference type="ARBA" id="ARBA00023163"/>
    </source>
</evidence>
<protein>
    <recommendedName>
        <fullName evidence="17">Homeodomain leucine zipper family IV protein</fullName>
    </recommendedName>
</protein>
<keyword evidence="3" id="KW-0805">Transcription regulation</keyword>
<evidence type="ECO:0000256" key="2">
    <source>
        <dbReference type="ARBA" id="ARBA00006789"/>
    </source>
</evidence>
<dbReference type="GO" id="GO:0008289">
    <property type="term" value="F:lipid binding"/>
    <property type="evidence" value="ECO:0007669"/>
    <property type="project" value="InterPro"/>
</dbReference>
<accession>A0A804NXC4</accession>
<evidence type="ECO:0008006" key="17">
    <source>
        <dbReference type="Google" id="ProtNLM"/>
    </source>
</evidence>
<evidence type="ECO:0000256" key="6">
    <source>
        <dbReference type="ARBA" id="ARBA00023155"/>
    </source>
</evidence>
<feature type="region of interest" description="Disordered" evidence="11">
    <location>
        <begin position="1"/>
        <end position="25"/>
    </location>
</feature>
<dbReference type="InterPro" id="IPR023393">
    <property type="entry name" value="START-like_dom_sf"/>
</dbReference>
<dbReference type="Pfam" id="PF25797">
    <property type="entry name" value="PDF2_C"/>
    <property type="match status" value="1"/>
</dbReference>
<feature type="DNA-binding region" description="Homeobox" evidence="9">
    <location>
        <begin position="17"/>
        <end position="76"/>
    </location>
</feature>
<feature type="domain" description="Homeobox" evidence="12">
    <location>
        <begin position="15"/>
        <end position="75"/>
    </location>
</feature>
<dbReference type="GO" id="GO:0003677">
    <property type="term" value="F:DNA binding"/>
    <property type="evidence" value="ECO:0007669"/>
    <property type="project" value="UniProtKB-UniRule"/>
</dbReference>
<dbReference type="SMART" id="SM00389">
    <property type="entry name" value="HOX"/>
    <property type="match status" value="1"/>
</dbReference>
<dbReference type="InterPro" id="IPR002913">
    <property type="entry name" value="START_lipid-bd_dom"/>
</dbReference>
<dbReference type="Gramene" id="Zm00001eb193330_T002">
    <property type="protein sequence ID" value="Zm00001eb193330_P002"/>
    <property type="gene ID" value="Zm00001eb193330"/>
</dbReference>
<comment type="similarity">
    <text evidence="2">Belongs to the HD-ZIP homeobox family. Class IV subfamily.</text>
</comment>
<dbReference type="Pfam" id="PF01852">
    <property type="entry name" value="START"/>
    <property type="match status" value="1"/>
</dbReference>
<keyword evidence="16" id="KW-1267">Proteomics identification</keyword>
<evidence type="ECO:0000259" key="13">
    <source>
        <dbReference type="PROSITE" id="PS50848"/>
    </source>
</evidence>
<keyword evidence="8 9" id="KW-0539">Nucleus</keyword>
<keyword evidence="7" id="KW-0804">Transcription</keyword>
<dbReference type="AlphaFoldDB" id="A0A804NXC4"/>
<name>A0A804NXC4_MAIZE</name>
<evidence type="ECO:0000313" key="14">
    <source>
        <dbReference type="EnsemblPlants" id="Zm00001eb193330_P002"/>
    </source>
</evidence>
<dbReference type="GO" id="GO:0005634">
    <property type="term" value="C:nucleus"/>
    <property type="evidence" value="ECO:0007669"/>
    <property type="project" value="UniProtKB-SubCell"/>
</dbReference>
<keyword evidence="15" id="KW-1185">Reference proteome</keyword>
<feature type="compositionally biased region" description="Basic and acidic residues" evidence="11">
    <location>
        <begin position="588"/>
        <end position="628"/>
    </location>
</feature>
<feature type="compositionally biased region" description="Gly residues" evidence="11">
    <location>
        <begin position="660"/>
        <end position="673"/>
    </location>
</feature>
<dbReference type="SMART" id="SM00234">
    <property type="entry name" value="START"/>
    <property type="match status" value="1"/>
</dbReference>
<feature type="region of interest" description="Disordered" evidence="11">
    <location>
        <begin position="588"/>
        <end position="678"/>
    </location>
</feature>
<dbReference type="InParanoid" id="A0A804NXC4"/>
<evidence type="ECO:0000256" key="1">
    <source>
        <dbReference type="ARBA" id="ARBA00004123"/>
    </source>
</evidence>
<dbReference type="InterPro" id="IPR042160">
    <property type="entry name" value="HD-Zip_IV"/>
</dbReference>
<dbReference type="InterPro" id="IPR057993">
    <property type="entry name" value="HD-Zip_IV_C"/>
</dbReference>
<dbReference type="Gene3D" id="3.30.530.20">
    <property type="match status" value="1"/>
</dbReference>
<dbReference type="PROSITE" id="PS50848">
    <property type="entry name" value="START"/>
    <property type="match status" value="1"/>
</dbReference>
<dbReference type="Proteomes" id="UP000007305">
    <property type="component" value="Chromosome 4"/>
</dbReference>
<keyword evidence="4" id="KW-0175">Coiled coil</keyword>
<comment type="subcellular location">
    <subcellularLocation>
        <location evidence="1 9 10">Nucleus</location>
    </subcellularLocation>
</comment>
<feature type="compositionally biased region" description="Basic residues" evidence="11">
    <location>
        <begin position="16"/>
        <end position="25"/>
    </location>
</feature>
<feature type="domain" description="START" evidence="13">
    <location>
        <begin position="200"/>
        <end position="437"/>
    </location>
</feature>
<dbReference type="PANTHER" id="PTHR45654:SF1">
    <property type="entry name" value="HOMEOBOX-LEUCINE ZIPPER PROTEIN HDG11"/>
    <property type="match status" value="1"/>
</dbReference>
<dbReference type="InterPro" id="IPR009057">
    <property type="entry name" value="Homeodomain-like_sf"/>
</dbReference>
<evidence type="ECO:0007829" key="16">
    <source>
        <dbReference type="PeptideAtlas" id="A0A804NXC4"/>
    </source>
</evidence>
<dbReference type="Pfam" id="PF00046">
    <property type="entry name" value="Homeodomain"/>
    <property type="match status" value="1"/>
</dbReference>
<dbReference type="FunFam" id="1.10.10.60:FF:000229">
    <property type="entry name" value="Homeobox-leucine zipper protein HDG1"/>
    <property type="match status" value="1"/>
</dbReference>
<evidence type="ECO:0000259" key="12">
    <source>
        <dbReference type="PROSITE" id="PS50071"/>
    </source>
</evidence>
<dbReference type="SUPFAM" id="SSF46689">
    <property type="entry name" value="Homeodomain-like"/>
    <property type="match status" value="1"/>
</dbReference>
<sequence length="901" mass="98693">MDFGDDVMDGGSDAQRRKKRYHRHTPRQIQQLEAMFKECPHPDENQRMQLSRELGLEPRQIKFWFQNRRTQMKAQHERQDNCFLRAENDKIRCENIAMREALRSVICPTCGGPPVADDYFDEQKLRMENARLKEELDRVSSLTSKYLGRPITQLPPAQAALSMSSLDLSVGGLGSPSLDLDLLSGGSSGYPPFHLPMPVSEMERPMMAEMATRAMDELIRMAQAGEHLWVKAGGREVLNVDTYDSVFAKPGAASFRGPDVHVEGSRDSGLVFMSAVGLVDMFMDSSKWTEFFPAIVSKARTVDVLVNGMAGRSESLVLMYEELHVMSPVVPTREFCFLRYCRQIERGLWAIADISVDLQQHDARFGAPPSRSCRLPSGCLIADMADGSSKVTWVEHMEIEDRVPIHLLYRDLILSGAAFGAHRWLAALQRACERCACLVPAGMPHRDIAVAGVTPEGKRSMMKLSQRMVSSFCASLSASQLHRWTTLSGPSDVGVRVTVHRSTDPGQPSGVVLSAATSIWLPVPCDRVFAFVRDEHTRSQWDVLSHGNPVQEVSRIPNGSHPGNCISLLRRARHNACVIHHVCVGPEREPEQHADPAGELHRRDGVAGGVRADRHPGGQRGDERRGPVRDPAPAVGLHHPAGRAARRAVVVERRRPAGGLPRGGGVAGDGGVPDPGEQPAVVEAERRVGGHGQQPHQHHCGANQGGLELCQPLMDPRLMDPWNLVRACVRACMRARWSRSPLLSSPSRPPAACLVAAARSEFPSRRWFATELLVGRGGFNAGWPFKEAGAAAMVSPAWGSPAAVTAPSDHRPMIIQLCLSLSTSTPFSACMITFPVTGFEACLPARLCTKRGSQERTMLVSFLLLPSRSSVVNSIPLCVSPPLVSAADLQSRSHSVVCSRG</sequence>
<dbReference type="InterPro" id="IPR001356">
    <property type="entry name" value="HD"/>
</dbReference>
<dbReference type="PROSITE" id="PS00027">
    <property type="entry name" value="HOMEOBOX_1"/>
    <property type="match status" value="1"/>
</dbReference>